<dbReference type="KEGG" id="dosa:Os11g0557300"/>
<feature type="compositionally biased region" description="Acidic residues" evidence="1">
    <location>
        <begin position="387"/>
        <end position="402"/>
    </location>
</feature>
<dbReference type="KEGG" id="osa:112935991"/>
<accession>A0A5S6RCZ8</accession>
<evidence type="ECO:0000313" key="3">
    <source>
        <dbReference type="EMBL" id="BAF28454.2"/>
    </source>
</evidence>
<feature type="compositionally biased region" description="Polar residues" evidence="1">
    <location>
        <begin position="367"/>
        <end position="384"/>
    </location>
</feature>
<organism evidence="3 4">
    <name type="scientific">Oryza sativa subsp. japonica</name>
    <name type="common">Rice</name>
    <dbReference type="NCBI Taxonomy" id="39947"/>
    <lineage>
        <taxon>Eukaryota</taxon>
        <taxon>Viridiplantae</taxon>
        <taxon>Streptophyta</taxon>
        <taxon>Embryophyta</taxon>
        <taxon>Tracheophyta</taxon>
        <taxon>Spermatophyta</taxon>
        <taxon>Magnoliopsida</taxon>
        <taxon>Liliopsida</taxon>
        <taxon>Poales</taxon>
        <taxon>Poaceae</taxon>
        <taxon>BOP clade</taxon>
        <taxon>Oryzoideae</taxon>
        <taxon>Oryzeae</taxon>
        <taxon>Oryzinae</taxon>
        <taxon>Oryza</taxon>
        <taxon>Oryza sativa</taxon>
    </lineage>
</organism>
<dbReference type="Proteomes" id="UP000000763">
    <property type="component" value="Chromosome 11"/>
</dbReference>
<feature type="domain" description="BSD" evidence="2">
    <location>
        <begin position="154"/>
        <end position="206"/>
    </location>
</feature>
<dbReference type="OrthoDB" id="2021158at2759"/>
<evidence type="ECO:0000256" key="1">
    <source>
        <dbReference type="SAM" id="MobiDB-lite"/>
    </source>
</evidence>
<dbReference type="PANTHER" id="PTHR31923">
    <property type="entry name" value="BSD DOMAIN-CONTAINING PROTEIN"/>
    <property type="match status" value="1"/>
</dbReference>
<dbReference type="PANTHER" id="PTHR31923:SF33">
    <property type="entry name" value="BSD DOMAIN CONTAINING PROTEIN, EXPRESSED"/>
    <property type="match status" value="1"/>
</dbReference>
<dbReference type="SMART" id="SM00751">
    <property type="entry name" value="BSD"/>
    <property type="match status" value="1"/>
</dbReference>
<proteinExistence type="predicted"/>
<reference evidence="4" key="2">
    <citation type="journal article" date="2008" name="Nucleic Acids Res.">
        <title>The rice annotation project database (RAP-DB): 2008 update.</title>
        <authorList>
            <consortium name="The rice annotation project (RAP)"/>
        </authorList>
    </citation>
    <scope>GENOME REANNOTATION</scope>
    <source>
        <strain evidence="4">cv. Nipponbare</strain>
    </source>
</reference>
<feature type="compositionally biased region" description="Basic and acidic residues" evidence="1">
    <location>
        <begin position="356"/>
        <end position="366"/>
    </location>
</feature>
<dbReference type="InterPro" id="IPR035925">
    <property type="entry name" value="BSD_dom_sf"/>
</dbReference>
<protein>
    <submittedName>
        <fullName evidence="3">Os11g0557300 protein</fullName>
    </submittedName>
</protein>
<sequence>MAWLARSIANSLLAPEEPDDGEDLPPSAASASASASASPPRGVREDLSELTDALANRFHGLASFLAPPPHAGGGRGIPRAPDPAEIAGRFRAGLARLPGRQAVADLAKIASSLLPPEAAEAEAAGFTEEAVAFARDAATRPELWLDFPLLPDDDDDFDMTDAQQDHALAVESVAPELADLRIELCPSHMSEGCFWKIYFVLLHPKLSKDDADLLSTPQILEARKKLSRNLQSESKPDSNEDMVAASSSNIDGNVPSPVEVVGILKNEDDSARATSFSNVNYGAPQPVILEMQSDDTLNDSGGLRADDITSSVPVQLVPVLKDATEFSQARMEERIQDFTAQDTVANEEPGQLSGIKLEDNSEERQKQPSTTNLSEQSRVAIQKNSNDDDDDDEDEWLEEEETGGAGNTMIPIADDEDVSFSDLEEDDATA</sequence>
<feature type="region of interest" description="Disordered" evidence="1">
    <location>
        <begin position="338"/>
        <end position="430"/>
    </location>
</feature>
<name>A0A5S6RCZ8_ORYSJ</name>
<dbReference type="InterPro" id="IPR005607">
    <property type="entry name" value="BSD_dom"/>
</dbReference>
<feature type="region of interest" description="Disordered" evidence="1">
    <location>
        <begin position="227"/>
        <end position="251"/>
    </location>
</feature>
<dbReference type="Gene3D" id="1.10.3970.10">
    <property type="entry name" value="BSD domain"/>
    <property type="match status" value="1"/>
</dbReference>
<feature type="region of interest" description="Disordered" evidence="1">
    <location>
        <begin position="12"/>
        <end position="47"/>
    </location>
</feature>
<evidence type="ECO:0000259" key="2">
    <source>
        <dbReference type="PROSITE" id="PS50858"/>
    </source>
</evidence>
<dbReference type="Gramene" id="Os11t0557300-01">
    <property type="protein sequence ID" value="Os11t0557300-01"/>
    <property type="gene ID" value="Os11g0557300"/>
</dbReference>
<dbReference type="Pfam" id="PF03909">
    <property type="entry name" value="BSD"/>
    <property type="match status" value="1"/>
</dbReference>
<gene>
    <name evidence="3" type="ordered locus">Os11g0557300</name>
</gene>
<dbReference type="SUPFAM" id="SSF140383">
    <property type="entry name" value="BSD domain-like"/>
    <property type="match status" value="1"/>
</dbReference>
<dbReference type="OMA" id="EEQSMQM"/>
<feature type="compositionally biased region" description="Low complexity" evidence="1">
    <location>
        <begin position="24"/>
        <end position="40"/>
    </location>
</feature>
<reference evidence="3 4" key="1">
    <citation type="journal article" date="2005" name="Nature">
        <title>The map-based sequence of the rice genome.</title>
        <authorList>
            <consortium name="International rice genome sequencing project (IRGSP)"/>
            <person name="Matsumoto T."/>
            <person name="Wu J."/>
            <person name="Kanamori H."/>
            <person name="Katayose Y."/>
            <person name="Fujisawa M."/>
            <person name="Namiki N."/>
            <person name="Mizuno H."/>
            <person name="Yamamoto K."/>
            <person name="Antonio B.A."/>
            <person name="Baba T."/>
            <person name="Sakata K."/>
            <person name="Nagamura Y."/>
            <person name="Aoki H."/>
            <person name="Arikawa K."/>
            <person name="Arita K."/>
            <person name="Bito T."/>
            <person name="Chiden Y."/>
            <person name="Fujitsuka N."/>
            <person name="Fukunaka R."/>
            <person name="Hamada M."/>
            <person name="Harada C."/>
            <person name="Hayashi A."/>
            <person name="Hijishita S."/>
            <person name="Honda M."/>
            <person name="Hosokawa S."/>
            <person name="Ichikawa Y."/>
            <person name="Idonuma A."/>
            <person name="Iijima M."/>
            <person name="Ikeda M."/>
            <person name="Ikeno M."/>
            <person name="Ito K."/>
            <person name="Ito S."/>
            <person name="Ito T."/>
            <person name="Ito Y."/>
            <person name="Ito Y."/>
            <person name="Iwabuchi A."/>
            <person name="Kamiya K."/>
            <person name="Karasawa W."/>
            <person name="Kurita K."/>
            <person name="Katagiri S."/>
            <person name="Kikuta A."/>
            <person name="Kobayashi H."/>
            <person name="Kobayashi N."/>
            <person name="Machita K."/>
            <person name="Maehara T."/>
            <person name="Masukawa M."/>
            <person name="Mizubayashi T."/>
            <person name="Mukai Y."/>
            <person name="Nagasaki H."/>
            <person name="Nagata Y."/>
            <person name="Naito S."/>
            <person name="Nakashima M."/>
            <person name="Nakama Y."/>
            <person name="Nakamichi Y."/>
            <person name="Nakamura M."/>
            <person name="Meguro A."/>
            <person name="Negishi M."/>
            <person name="Ohta I."/>
            <person name="Ohta T."/>
            <person name="Okamoto M."/>
            <person name="Ono N."/>
            <person name="Saji S."/>
            <person name="Sakaguchi M."/>
            <person name="Sakai K."/>
            <person name="Shibata M."/>
            <person name="Shimokawa T."/>
            <person name="Song J."/>
            <person name="Takazaki Y."/>
            <person name="Terasawa K."/>
            <person name="Tsugane M."/>
            <person name="Tsuji K."/>
            <person name="Ueda S."/>
            <person name="Waki K."/>
            <person name="Yamagata H."/>
            <person name="Yamamoto M."/>
            <person name="Yamamoto S."/>
            <person name="Yamane H."/>
            <person name="Yoshiki S."/>
            <person name="Yoshihara R."/>
            <person name="Yukawa K."/>
            <person name="Zhong H."/>
            <person name="Yano M."/>
            <person name="Yuan Q."/>
            <person name="Ouyang S."/>
            <person name="Liu J."/>
            <person name="Jones K.M."/>
            <person name="Gansberger K."/>
            <person name="Moffat K."/>
            <person name="Hill J."/>
            <person name="Bera J."/>
            <person name="Fadrosh D."/>
            <person name="Jin S."/>
            <person name="Johri S."/>
            <person name="Kim M."/>
            <person name="Overton L."/>
            <person name="Reardon M."/>
            <person name="Tsitrin T."/>
            <person name="Vuong H."/>
            <person name="Weaver B."/>
            <person name="Ciecko A."/>
            <person name="Tallon L."/>
            <person name="Jackson J."/>
            <person name="Pai G."/>
            <person name="Aken S.V."/>
            <person name="Utterback T."/>
            <person name="Reidmuller S."/>
            <person name="Feldblyum T."/>
            <person name="Hsiao J."/>
            <person name="Zismann V."/>
            <person name="Iobst S."/>
            <person name="de Vazeille A.R."/>
            <person name="Buell C.R."/>
            <person name="Ying K."/>
            <person name="Li Y."/>
            <person name="Lu T."/>
            <person name="Huang Y."/>
            <person name="Zhao Q."/>
            <person name="Feng Q."/>
            <person name="Zhang L."/>
            <person name="Zhu J."/>
            <person name="Weng Q."/>
            <person name="Mu J."/>
            <person name="Lu Y."/>
            <person name="Fan D."/>
            <person name="Liu Y."/>
            <person name="Guan J."/>
            <person name="Zhang Y."/>
            <person name="Yu S."/>
            <person name="Liu X."/>
            <person name="Zhang Y."/>
            <person name="Hong G."/>
            <person name="Han B."/>
            <person name="Choisne N."/>
            <person name="Demange N."/>
            <person name="Orjeda G."/>
            <person name="Samain S."/>
            <person name="Cattolico L."/>
            <person name="Pelletier E."/>
            <person name="Couloux A."/>
            <person name="Segurens B."/>
            <person name="Wincker P."/>
            <person name="D'Hont A."/>
            <person name="Scarpelli C."/>
            <person name="Weissenbach J."/>
            <person name="Salanoubat M."/>
            <person name="Quetier F."/>
            <person name="Yu Y."/>
            <person name="Kim H.R."/>
            <person name="Rambo T."/>
            <person name="Currie J."/>
            <person name="Collura K."/>
            <person name="Luo M."/>
            <person name="Yang T."/>
            <person name="Ammiraju J.S.S."/>
            <person name="Engler F."/>
            <person name="Soderlund C."/>
            <person name="Wing R.A."/>
            <person name="Palmer L.E."/>
            <person name="de la Bastide M."/>
            <person name="Spiegel L."/>
            <person name="Nascimento L."/>
            <person name="Zutavern T."/>
            <person name="O'Shaughnessy A."/>
            <person name="Dike S."/>
            <person name="Dedhia N."/>
            <person name="Preston R."/>
            <person name="Balija V."/>
            <person name="McCombie W.R."/>
            <person name="Chow T."/>
            <person name="Chen H."/>
            <person name="Chung M."/>
            <person name="Chen C."/>
            <person name="Shaw J."/>
            <person name="Wu H."/>
            <person name="Hsiao K."/>
            <person name="Chao Y."/>
            <person name="Chu M."/>
            <person name="Cheng C."/>
            <person name="Hour A."/>
            <person name="Lee P."/>
            <person name="Lin S."/>
            <person name="Lin Y."/>
            <person name="Liou J."/>
            <person name="Liu S."/>
            <person name="Hsing Y."/>
            <person name="Raghuvanshi S."/>
            <person name="Mohanty A."/>
            <person name="Bharti A.K."/>
            <person name="Gaur A."/>
            <person name="Gupta V."/>
            <person name="Kumar D."/>
            <person name="Ravi V."/>
            <person name="Vij S."/>
            <person name="Kapur A."/>
            <person name="Khurana P."/>
            <person name="Khurana P."/>
            <person name="Khurana J.P."/>
            <person name="Tyagi A.K."/>
            <person name="Gaikwad K."/>
            <person name="Singh A."/>
            <person name="Dalal V."/>
            <person name="Srivastava S."/>
            <person name="Dixit A."/>
            <person name="Pal A.K."/>
            <person name="Ghazi I.A."/>
            <person name="Yadav M."/>
            <person name="Pandit A."/>
            <person name="Bhargava A."/>
            <person name="Sureshbabu K."/>
            <person name="Batra K."/>
            <person name="Sharma T.R."/>
            <person name="Mohapatra T."/>
            <person name="Singh N.K."/>
            <person name="Messing J."/>
            <person name="Nelson A.B."/>
            <person name="Fuks G."/>
            <person name="Kavchok S."/>
            <person name="Keizer G."/>
            <person name="Linton E."/>
            <person name="Llaca V."/>
            <person name="Song R."/>
            <person name="Tanyolac B."/>
            <person name="Young S."/>
            <person name="Ho-Il K."/>
            <person name="Hahn J.H."/>
            <person name="Sangsakoo G."/>
            <person name="Vanavichit A."/>
            <person name="de Mattos Luiz.A.T."/>
            <person name="Zimmer P.D."/>
            <person name="Malone G."/>
            <person name="Dellagostin O."/>
            <person name="de Oliveira A.C."/>
            <person name="Bevan M."/>
            <person name="Bancroft I."/>
            <person name="Minx P."/>
            <person name="Cordum H."/>
            <person name="Wilson R."/>
            <person name="Cheng Z."/>
            <person name="Jin W."/>
            <person name="Jiang J."/>
            <person name="Leong S.A."/>
            <person name="Iwama H."/>
            <person name="Gojobori T."/>
            <person name="Itoh T."/>
            <person name="Niimura Y."/>
            <person name="Fujii Y."/>
            <person name="Habara T."/>
            <person name="Sakai H."/>
            <person name="Sato Y."/>
            <person name="Wilson G."/>
            <person name="Kumar K."/>
            <person name="McCouch S."/>
            <person name="Juretic N."/>
            <person name="Hoen D."/>
            <person name="Wright S."/>
            <person name="Bruskiewich R."/>
            <person name="Bureau T."/>
            <person name="Miyao A."/>
            <person name="Hirochika H."/>
            <person name="Nishikawa T."/>
            <person name="Kadowaki K."/>
            <person name="Sugiura M."/>
            <person name="Burr B."/>
            <person name="Sasaki T."/>
        </authorList>
    </citation>
    <scope>NUCLEOTIDE SEQUENCE [LARGE SCALE GENOMIC DNA]</scope>
    <source>
        <strain evidence="4">cv. Nipponbare</strain>
    </source>
</reference>
<dbReference type="PROSITE" id="PS50858">
    <property type="entry name" value="BSD"/>
    <property type="match status" value="1"/>
</dbReference>
<dbReference type="AlphaFoldDB" id="A0A5S6RCZ8"/>
<dbReference type="EMBL" id="AP008217">
    <property type="protein sequence ID" value="BAF28454.2"/>
    <property type="molecule type" value="Genomic_DNA"/>
</dbReference>
<feature type="compositionally biased region" description="Acidic residues" evidence="1">
    <location>
        <begin position="413"/>
        <end position="430"/>
    </location>
</feature>
<evidence type="ECO:0000313" key="4">
    <source>
        <dbReference type="Proteomes" id="UP000000763"/>
    </source>
</evidence>